<dbReference type="InterPro" id="IPR029061">
    <property type="entry name" value="THDP-binding"/>
</dbReference>
<dbReference type="GO" id="GO:0047553">
    <property type="term" value="F:2-oxoglutarate synthase activity"/>
    <property type="evidence" value="ECO:0007669"/>
    <property type="project" value="UniProtKB-EC"/>
</dbReference>
<dbReference type="EMBL" id="JACIGK010000001">
    <property type="protein sequence ID" value="MBB4264533.1"/>
    <property type="molecule type" value="Genomic_DNA"/>
</dbReference>
<dbReference type="Pfam" id="PF01855">
    <property type="entry name" value="POR_N"/>
    <property type="match status" value="1"/>
</dbReference>
<evidence type="ECO:0000259" key="4">
    <source>
        <dbReference type="Pfam" id="PF17147"/>
    </source>
</evidence>
<proteinExistence type="predicted"/>
<dbReference type="InterPro" id="IPR009014">
    <property type="entry name" value="Transketo_C/PFOR_II"/>
</dbReference>
<name>A0A7W6R9T5_9PROT</name>
<reference evidence="5 6" key="1">
    <citation type="submission" date="2020-08" db="EMBL/GenBank/DDBJ databases">
        <title>Genome sequencing of Purple Non-Sulfur Bacteria from various extreme environments.</title>
        <authorList>
            <person name="Mayer M."/>
        </authorList>
    </citation>
    <scope>NUCLEOTIDE SEQUENCE [LARGE SCALE GENOMIC DNA]</scope>
    <source>
        <strain evidence="5 6">JA131</strain>
    </source>
</reference>
<feature type="domain" description="Pyruvate:ferredoxin oxidoreductase core" evidence="4">
    <location>
        <begin position="470"/>
        <end position="543"/>
    </location>
</feature>
<dbReference type="SUPFAM" id="SSF53323">
    <property type="entry name" value="Pyruvate-ferredoxin oxidoreductase, PFOR, domain III"/>
    <property type="match status" value="1"/>
</dbReference>
<feature type="domain" description="Pyruvate flavodoxin/ferredoxin oxidoreductase pyrimidine binding" evidence="3">
    <location>
        <begin position="212"/>
        <end position="437"/>
    </location>
</feature>
<dbReference type="InterPro" id="IPR002869">
    <property type="entry name" value="Pyrv_flavodox_OxRed_cen"/>
</dbReference>
<dbReference type="PANTHER" id="PTHR32154:SF20">
    <property type="entry name" value="2-OXOGLUTARATE OXIDOREDUCTASE SUBUNIT KORA"/>
    <property type="match status" value="1"/>
</dbReference>
<keyword evidence="1 5" id="KW-0560">Oxidoreductase</keyword>
<comment type="caution">
    <text evidence="5">The sequence shown here is derived from an EMBL/GenBank/DDBJ whole genome shotgun (WGS) entry which is preliminary data.</text>
</comment>
<feature type="domain" description="Pyruvate/ketoisovalerate oxidoreductase catalytic" evidence="2">
    <location>
        <begin position="14"/>
        <end position="177"/>
    </location>
</feature>
<dbReference type="InterPro" id="IPR002880">
    <property type="entry name" value="Pyrv_Fd/Flavodoxin_OxRdtase_N"/>
</dbReference>
<evidence type="ECO:0000256" key="1">
    <source>
        <dbReference type="ARBA" id="ARBA00023002"/>
    </source>
</evidence>
<dbReference type="InterPro" id="IPR022367">
    <property type="entry name" value="2-oxoacid/accept_OxRdtase_asu"/>
</dbReference>
<dbReference type="Proteomes" id="UP000554286">
    <property type="component" value="Unassembled WGS sequence"/>
</dbReference>
<dbReference type="SUPFAM" id="SSF52922">
    <property type="entry name" value="TK C-terminal domain-like"/>
    <property type="match status" value="1"/>
</dbReference>
<dbReference type="InterPro" id="IPR050722">
    <property type="entry name" value="Pyruvate:ferred/Flavod_OxRd"/>
</dbReference>
<dbReference type="FunFam" id="3.40.50.970:FF:000022">
    <property type="entry name" value="2-oxoglutarate ferredoxin oxidoreductase alpha subunit"/>
    <property type="match status" value="1"/>
</dbReference>
<dbReference type="PANTHER" id="PTHR32154">
    <property type="entry name" value="PYRUVATE-FLAVODOXIN OXIDOREDUCTASE-RELATED"/>
    <property type="match status" value="1"/>
</dbReference>
<dbReference type="Pfam" id="PF01558">
    <property type="entry name" value="POR"/>
    <property type="match status" value="1"/>
</dbReference>
<protein>
    <submittedName>
        <fullName evidence="5">2-oxoglutarate ferredoxin oxidoreductase subunit alpha</fullName>
        <ecNumber evidence="5">1.2.7.11</ecNumber>
        <ecNumber evidence="5">1.2.7.3</ecNumber>
    </submittedName>
</protein>
<accession>A0A7W6R9T5</accession>
<evidence type="ECO:0000259" key="3">
    <source>
        <dbReference type="Pfam" id="PF01855"/>
    </source>
</evidence>
<keyword evidence="6" id="KW-1185">Reference proteome</keyword>
<dbReference type="EC" id="1.2.7.3" evidence="5"/>
<dbReference type="CDD" id="cd07034">
    <property type="entry name" value="TPP_PYR_PFOR_IOR-alpha_like"/>
    <property type="match status" value="1"/>
</dbReference>
<dbReference type="InterPro" id="IPR019752">
    <property type="entry name" value="Pyrv/ketoisovalerate_OxRed_cat"/>
</dbReference>
<dbReference type="RefSeq" id="WP_184042166.1">
    <property type="nucleotide sequence ID" value="NZ_JACIGK010000001.1"/>
</dbReference>
<organism evidence="5 6">
    <name type="scientific">Roseospira visakhapatnamensis</name>
    <dbReference type="NCBI Taxonomy" id="390880"/>
    <lineage>
        <taxon>Bacteria</taxon>
        <taxon>Pseudomonadati</taxon>
        <taxon>Pseudomonadota</taxon>
        <taxon>Alphaproteobacteria</taxon>
        <taxon>Rhodospirillales</taxon>
        <taxon>Rhodospirillaceae</taxon>
        <taxon>Roseospira</taxon>
    </lineage>
</organism>
<dbReference type="Gene3D" id="3.40.920.10">
    <property type="entry name" value="Pyruvate-ferredoxin oxidoreductase, PFOR, domain III"/>
    <property type="match status" value="1"/>
</dbReference>
<dbReference type="Gene3D" id="3.40.50.970">
    <property type="match status" value="1"/>
</dbReference>
<evidence type="ECO:0000313" key="6">
    <source>
        <dbReference type="Proteomes" id="UP000554286"/>
    </source>
</evidence>
<sequence>MAHTSVSIALTGSGGAGVMTAGQSLLDAAAKAGFYGLMGRTLGPQIRGGESAALLRLGTHPVQGTDDGYDIIVAFDWGNFARFHDEMPLNPGSVVIADPHNGAVPDVLAPSNPHVVMVPFHDLAKGIQGGRVNMVGLGLIAALIGLDQAFLIERLSRQLAGKGAEALAASKAGLEAGAGAAAAITGVAPLSAPDPARGERWSLTGNEAAGLGAIQGGVRFCAAYPITPATDVLEWLAPNLPKVGGMLVQCEDELASINMLLGASFGGTPSVTATSGPGLALMTESLGLAVASETPLVVVNVQRGGPSTGIPTKSEQSDLNIAVHGLHGDAPHVVTAPLSIGDCLFTTQWSVYLAESLQTPVIVLSDQVLGQSRAIIDRPADIAFIGRRRVPETLDASYRRYELTADGISPMALPGMEGASYTAEGLEHNPFGHPSTQTNFHEEQLAKRRRKVEGFDYGDPWAMTAGDPDADIVVLTWGSSTEPAREAMERVRAEGRRVRLVAARLIAPVPVDRLTAALEGARHVVVVEQNHSGQYCNLLRAHMDLPGTVHPLHRPGPLPLRPGEIVDHLRGL</sequence>
<dbReference type="InterPro" id="IPR033412">
    <property type="entry name" value="PFOR_II"/>
</dbReference>
<dbReference type="NCBIfam" id="TIGR03710">
    <property type="entry name" value="OAFO_sf"/>
    <property type="match status" value="1"/>
</dbReference>
<dbReference type="Gene3D" id="3.40.50.920">
    <property type="match status" value="1"/>
</dbReference>
<dbReference type="AlphaFoldDB" id="A0A7W6R9T5"/>
<dbReference type="EC" id="1.2.7.11" evidence="5"/>
<dbReference type="GO" id="GO:0006979">
    <property type="term" value="P:response to oxidative stress"/>
    <property type="evidence" value="ECO:0007669"/>
    <property type="project" value="TreeGrafter"/>
</dbReference>
<dbReference type="Pfam" id="PF17147">
    <property type="entry name" value="PFOR_II"/>
    <property type="match status" value="1"/>
</dbReference>
<evidence type="ECO:0000259" key="2">
    <source>
        <dbReference type="Pfam" id="PF01558"/>
    </source>
</evidence>
<gene>
    <name evidence="5" type="ORF">GGD89_000139</name>
</gene>
<evidence type="ECO:0000313" key="5">
    <source>
        <dbReference type="EMBL" id="MBB4264533.1"/>
    </source>
</evidence>
<dbReference type="SUPFAM" id="SSF52518">
    <property type="entry name" value="Thiamin diphosphate-binding fold (THDP-binding)"/>
    <property type="match status" value="1"/>
</dbReference>